<dbReference type="Gene3D" id="2.50.20.10">
    <property type="entry name" value="Lipoprotein localisation LolA/LolB/LppX"/>
    <property type="match status" value="1"/>
</dbReference>
<dbReference type="Gene3D" id="1.25.40.10">
    <property type="entry name" value="Tetratricopeptide repeat domain"/>
    <property type="match status" value="6"/>
</dbReference>
<proteinExistence type="predicted"/>
<evidence type="ECO:0000256" key="1">
    <source>
        <dbReference type="ARBA" id="ARBA00022737"/>
    </source>
</evidence>
<keyword evidence="1" id="KW-0677">Repeat</keyword>
<feature type="repeat" description="TPR" evidence="3">
    <location>
        <begin position="488"/>
        <end position="521"/>
    </location>
</feature>
<dbReference type="PANTHER" id="PTHR44858:SF1">
    <property type="entry name" value="UDP-N-ACETYLGLUCOSAMINE--PEPTIDE N-ACETYLGLUCOSAMINYLTRANSFERASE SPINDLY-RELATED"/>
    <property type="match status" value="1"/>
</dbReference>
<dbReference type="PROSITE" id="PS50005">
    <property type="entry name" value="TPR"/>
    <property type="match status" value="5"/>
</dbReference>
<dbReference type="InterPro" id="IPR019734">
    <property type="entry name" value="TPR_rpt"/>
</dbReference>
<evidence type="ECO:0000256" key="2">
    <source>
        <dbReference type="ARBA" id="ARBA00022803"/>
    </source>
</evidence>
<gene>
    <name evidence="6" type="ORF">SAMN02745118_00465</name>
</gene>
<keyword evidence="7" id="KW-1185">Reference proteome</keyword>
<keyword evidence="4" id="KW-0175">Coiled coil</keyword>
<dbReference type="EMBL" id="FUWM01000004">
    <property type="protein sequence ID" value="SJZ34379.1"/>
    <property type="molecule type" value="Genomic_DNA"/>
</dbReference>
<feature type="domain" description="Uncharacterized protein TP-0789" evidence="5">
    <location>
        <begin position="150"/>
        <end position="257"/>
    </location>
</feature>
<evidence type="ECO:0000259" key="5">
    <source>
        <dbReference type="Pfam" id="PF17131"/>
    </source>
</evidence>
<dbReference type="Pfam" id="PF13432">
    <property type="entry name" value="TPR_16"/>
    <property type="match status" value="1"/>
</dbReference>
<protein>
    <submittedName>
        <fullName evidence="6">Tetratricopeptide repeat-containing protein</fullName>
    </submittedName>
</protein>
<dbReference type="OrthoDB" id="2109918at2"/>
<feature type="repeat" description="TPR" evidence="3">
    <location>
        <begin position="315"/>
        <end position="348"/>
    </location>
</feature>
<feature type="repeat" description="TPR" evidence="3">
    <location>
        <begin position="421"/>
        <end position="454"/>
    </location>
</feature>
<dbReference type="AlphaFoldDB" id="A0A1T4JW78"/>
<dbReference type="InterPro" id="IPR011990">
    <property type="entry name" value="TPR-like_helical_dom_sf"/>
</dbReference>
<organism evidence="6 7">
    <name type="scientific">Selenihalanaerobacter shriftii</name>
    <dbReference type="NCBI Taxonomy" id="142842"/>
    <lineage>
        <taxon>Bacteria</taxon>
        <taxon>Bacillati</taxon>
        <taxon>Bacillota</taxon>
        <taxon>Clostridia</taxon>
        <taxon>Halanaerobiales</taxon>
        <taxon>Halobacteroidaceae</taxon>
        <taxon>Selenihalanaerobacter</taxon>
    </lineage>
</organism>
<dbReference type="Proteomes" id="UP000190625">
    <property type="component" value="Unassembled WGS sequence"/>
</dbReference>
<dbReference type="SUPFAM" id="SSF48452">
    <property type="entry name" value="TPR-like"/>
    <property type="match status" value="2"/>
</dbReference>
<dbReference type="Pfam" id="PF14559">
    <property type="entry name" value="TPR_19"/>
    <property type="match status" value="1"/>
</dbReference>
<reference evidence="7" key="1">
    <citation type="submission" date="2017-02" db="EMBL/GenBank/DDBJ databases">
        <authorList>
            <person name="Varghese N."/>
            <person name="Submissions S."/>
        </authorList>
    </citation>
    <scope>NUCLEOTIDE SEQUENCE [LARGE SCALE GENOMIC DNA]</scope>
    <source>
        <strain evidence="7">ATCC BAA-73</strain>
    </source>
</reference>
<keyword evidence="2 3" id="KW-0802">TPR repeat</keyword>
<dbReference type="PANTHER" id="PTHR44858">
    <property type="entry name" value="TETRATRICOPEPTIDE REPEAT PROTEIN 6"/>
    <property type="match status" value="1"/>
</dbReference>
<accession>A0A1T4JW78</accession>
<evidence type="ECO:0000313" key="7">
    <source>
        <dbReference type="Proteomes" id="UP000190625"/>
    </source>
</evidence>
<evidence type="ECO:0000313" key="6">
    <source>
        <dbReference type="EMBL" id="SJZ34379.1"/>
    </source>
</evidence>
<feature type="repeat" description="TPR" evidence="3">
    <location>
        <begin position="349"/>
        <end position="382"/>
    </location>
</feature>
<dbReference type="SMART" id="SM00028">
    <property type="entry name" value="TPR"/>
    <property type="match status" value="12"/>
</dbReference>
<dbReference type="Pfam" id="PF17131">
    <property type="entry name" value="LolA_like"/>
    <property type="match status" value="1"/>
</dbReference>
<dbReference type="STRING" id="142842.SAMN02745118_00465"/>
<dbReference type="Pfam" id="PF13181">
    <property type="entry name" value="TPR_8"/>
    <property type="match status" value="1"/>
</dbReference>
<feature type="coiled-coil region" evidence="4">
    <location>
        <begin position="598"/>
        <end position="625"/>
    </location>
</feature>
<dbReference type="InterPro" id="IPR033399">
    <property type="entry name" value="TP_0789-like"/>
</dbReference>
<sequence length="813" mass="95237">MRRNLLILITILLICVTFSLATLAENSIDQTYQVSNEDLSFEYRNNAKGKTAEEIIKEVVSYFDRIKDFKGALVSKVFLEKKEVTYQTNLMKNQQRSLTDNSYTFGKVQGTEEGRLLNALPWIYLPPDYSLLQNGLLLSGQRDYLEPLANLEDLYKLKLLGEAKLHNRSIYLLELSNVFSKQVLWIDKEKMLINRIEIFNGANQLVATINYNGYRELVEDVWLPNLIVVEDNNGKKLLEINYQNWVVNSGLNNSDFSIGFAYQARQEIDKLKKIIDKNHKDTESRYKLAKLYYQVLETDKAINTLLDAIKIKKKIKYYKKLAEIYREQGKYKESIDMVNEALILDYQNSELHFMLGELNLQLQQISKARNSLERAVSLEPTNEQYLERLFWTYRRSSFTETMLRNAQNTLNKLIKLNPNKPEYQIYSGNLYLESKKYNKAAHRYQKAIQVAPKDIWGYIKLAECYEAIGKHRLAEELYKVTIRIDKSWLNYEKIADFYYRWQDYKKAIQNYNIALKLKSEQFALKVKLGKSYWEVGKKDKALEIWGRILETKSLKLNDYIKLGSLFTKYNLDNLAVATYQQGIQEFSNSIDSWTKKLVAELHAKLAKLYKEQDNYELAMDEYNQALKLYQYSWVYRDLGVLKLKNGKLGEAIELWQKAKEKNAGNLEVVYNLAIAHIITEEFDKAEADIEYIKRFNPDQKLSSLVNKASRVINELQRIKAEENNSEVYGQKYKIQGDQLRQKGKLKSAVEMYQMALEKNSYYGDAYFNLGLIQSVMQNYQEVKNIINNFDNDYFQQNKADILKEMKALCEGVN</sequence>
<feature type="repeat" description="TPR" evidence="3">
    <location>
        <begin position="599"/>
        <end position="632"/>
    </location>
</feature>
<name>A0A1T4JW78_9FIRM</name>
<evidence type="ECO:0000256" key="4">
    <source>
        <dbReference type="SAM" id="Coils"/>
    </source>
</evidence>
<dbReference type="RefSeq" id="WP_078808988.1">
    <property type="nucleotide sequence ID" value="NZ_FUWM01000004.1"/>
</dbReference>
<dbReference type="InterPro" id="IPR050498">
    <property type="entry name" value="Ycf3"/>
</dbReference>
<evidence type="ECO:0000256" key="3">
    <source>
        <dbReference type="PROSITE-ProRule" id="PRU00339"/>
    </source>
</evidence>